<dbReference type="RefSeq" id="WP_314510127.1">
    <property type="nucleotide sequence ID" value="NZ_JASJOU010000002.1"/>
</dbReference>
<organism evidence="2 3">
    <name type="scientific">Xanthocytophaga agilis</name>
    <dbReference type="NCBI Taxonomy" id="3048010"/>
    <lineage>
        <taxon>Bacteria</taxon>
        <taxon>Pseudomonadati</taxon>
        <taxon>Bacteroidota</taxon>
        <taxon>Cytophagia</taxon>
        <taxon>Cytophagales</taxon>
        <taxon>Rhodocytophagaceae</taxon>
        <taxon>Xanthocytophaga</taxon>
    </lineage>
</organism>
<dbReference type="Proteomes" id="UP001232063">
    <property type="component" value="Unassembled WGS sequence"/>
</dbReference>
<proteinExistence type="predicted"/>
<comment type="caution">
    <text evidence="2">The sequence shown here is derived from an EMBL/GenBank/DDBJ whole genome shotgun (WGS) entry which is preliminary data.</text>
</comment>
<name>A0AAE3R3B1_9BACT</name>
<keyword evidence="1" id="KW-0472">Membrane</keyword>
<accession>A0AAE3R3B1</accession>
<evidence type="ECO:0000313" key="3">
    <source>
        <dbReference type="Proteomes" id="UP001232063"/>
    </source>
</evidence>
<keyword evidence="1" id="KW-1133">Transmembrane helix</keyword>
<reference evidence="2" key="1">
    <citation type="submission" date="2023-05" db="EMBL/GenBank/DDBJ databases">
        <authorList>
            <person name="Zhang X."/>
        </authorList>
    </citation>
    <scope>NUCLEOTIDE SEQUENCE</scope>
    <source>
        <strain evidence="2">BD1B2-1</strain>
    </source>
</reference>
<keyword evidence="3" id="KW-1185">Reference proteome</keyword>
<feature type="transmembrane region" description="Helical" evidence="1">
    <location>
        <begin position="7"/>
        <end position="30"/>
    </location>
</feature>
<keyword evidence="1" id="KW-0812">Transmembrane</keyword>
<evidence type="ECO:0000313" key="2">
    <source>
        <dbReference type="EMBL" id="MDJ1500605.1"/>
    </source>
</evidence>
<dbReference type="AlphaFoldDB" id="A0AAE3R3B1"/>
<dbReference type="EMBL" id="JASJOU010000002">
    <property type="protein sequence ID" value="MDJ1500605.1"/>
    <property type="molecule type" value="Genomic_DNA"/>
</dbReference>
<protein>
    <submittedName>
        <fullName evidence="2">Uncharacterized protein</fullName>
    </submittedName>
</protein>
<evidence type="ECO:0000256" key="1">
    <source>
        <dbReference type="SAM" id="Phobius"/>
    </source>
</evidence>
<sequence length="126" mass="13442">MKFLKNVMLVNAISSGATGLILLVFASFVADLFGTSAIIAVEGTGLFLLCFAALVLFEGLKNPMRPAWVNLIIILDIAWVVISVLVIVLQLFHLTLIGDALIGAVALWVAAMAYLQSRGLKQLSVA</sequence>
<feature type="transmembrane region" description="Helical" evidence="1">
    <location>
        <begin position="36"/>
        <end position="57"/>
    </location>
</feature>
<gene>
    <name evidence="2" type="ORF">QNI22_08110</name>
</gene>
<feature type="transmembrane region" description="Helical" evidence="1">
    <location>
        <begin position="95"/>
        <end position="115"/>
    </location>
</feature>
<feature type="transmembrane region" description="Helical" evidence="1">
    <location>
        <begin position="69"/>
        <end position="89"/>
    </location>
</feature>